<feature type="transmembrane region" description="Helical" evidence="5">
    <location>
        <begin position="171"/>
        <end position="189"/>
    </location>
</feature>
<evidence type="ECO:0000256" key="5">
    <source>
        <dbReference type="SAM" id="Phobius"/>
    </source>
</evidence>
<feature type="transmembrane region" description="Helical" evidence="5">
    <location>
        <begin position="89"/>
        <end position="107"/>
    </location>
</feature>
<feature type="transmembrane region" description="Helical" evidence="5">
    <location>
        <begin position="14"/>
        <end position="35"/>
    </location>
</feature>
<dbReference type="SUPFAM" id="SSF103473">
    <property type="entry name" value="MFS general substrate transporter"/>
    <property type="match status" value="1"/>
</dbReference>
<proteinExistence type="predicted"/>
<accession>A0ABQ7PWM5</accession>
<dbReference type="InterPro" id="IPR036259">
    <property type="entry name" value="MFS_trans_sf"/>
</dbReference>
<keyword evidence="2 5" id="KW-0812">Transmembrane</keyword>
<sequence length="212" mass="23083">MIPQLLKSPPFQEYLILLIVNVNTLTTGLGVSWSVPTLVTLLDVAHQALSILITTEAALPSVASIGFLGGLAYYILLLNTAERIGSKQSLLMAGVIRIISYSILLLAEQTWMVMLGRLLCGFSDAFTFHVSGAEVASKAVRKELGLMFEVSMTVAISTVLSVGPYMDNRCLNLTALSTAFASFILTYYLPDRPYYCFSQGQAGQKKQSRCRG</sequence>
<dbReference type="InterPro" id="IPR005828">
    <property type="entry name" value="MFS_sugar_transport-like"/>
</dbReference>
<evidence type="ECO:0000313" key="7">
    <source>
        <dbReference type="Proteomes" id="UP000823941"/>
    </source>
</evidence>
<dbReference type="Proteomes" id="UP000823941">
    <property type="component" value="Chromosome 26"/>
</dbReference>
<dbReference type="EMBL" id="JAHIBW010000026">
    <property type="protein sequence ID" value="KAG7297385.1"/>
    <property type="molecule type" value="Genomic_DNA"/>
</dbReference>
<keyword evidence="3 5" id="KW-1133">Transmembrane helix</keyword>
<keyword evidence="4 5" id="KW-0472">Membrane</keyword>
<dbReference type="PANTHER" id="PTHR48021">
    <property type="match status" value="1"/>
</dbReference>
<evidence type="ECO:0000256" key="1">
    <source>
        <dbReference type="ARBA" id="ARBA00004370"/>
    </source>
</evidence>
<organism evidence="6 7">
    <name type="scientific">Plutella xylostella</name>
    <name type="common">Diamondback moth</name>
    <name type="synonym">Plutella maculipennis</name>
    <dbReference type="NCBI Taxonomy" id="51655"/>
    <lineage>
        <taxon>Eukaryota</taxon>
        <taxon>Metazoa</taxon>
        <taxon>Ecdysozoa</taxon>
        <taxon>Arthropoda</taxon>
        <taxon>Hexapoda</taxon>
        <taxon>Insecta</taxon>
        <taxon>Pterygota</taxon>
        <taxon>Neoptera</taxon>
        <taxon>Endopterygota</taxon>
        <taxon>Lepidoptera</taxon>
        <taxon>Glossata</taxon>
        <taxon>Ditrysia</taxon>
        <taxon>Yponomeutoidea</taxon>
        <taxon>Plutellidae</taxon>
        <taxon>Plutella</taxon>
    </lineage>
</organism>
<dbReference type="PANTHER" id="PTHR48021:SF1">
    <property type="entry name" value="GH07001P-RELATED"/>
    <property type="match status" value="1"/>
</dbReference>
<evidence type="ECO:0000256" key="3">
    <source>
        <dbReference type="ARBA" id="ARBA00022989"/>
    </source>
</evidence>
<dbReference type="Gene3D" id="1.20.1250.20">
    <property type="entry name" value="MFS general substrate transporter like domains"/>
    <property type="match status" value="1"/>
</dbReference>
<comment type="subcellular location">
    <subcellularLocation>
        <location evidence="1">Membrane</location>
    </subcellularLocation>
</comment>
<comment type="caution">
    <text evidence="6">The sequence shown here is derived from an EMBL/GenBank/DDBJ whole genome shotgun (WGS) entry which is preliminary data.</text>
</comment>
<feature type="transmembrane region" description="Helical" evidence="5">
    <location>
        <begin position="57"/>
        <end position="77"/>
    </location>
</feature>
<dbReference type="Pfam" id="PF00083">
    <property type="entry name" value="Sugar_tr"/>
    <property type="match status" value="1"/>
</dbReference>
<name>A0ABQ7PWM5_PLUXY</name>
<evidence type="ECO:0000313" key="6">
    <source>
        <dbReference type="EMBL" id="KAG7297385.1"/>
    </source>
</evidence>
<keyword evidence="7" id="KW-1185">Reference proteome</keyword>
<feature type="transmembrane region" description="Helical" evidence="5">
    <location>
        <begin position="144"/>
        <end position="165"/>
    </location>
</feature>
<evidence type="ECO:0008006" key="8">
    <source>
        <dbReference type="Google" id="ProtNLM"/>
    </source>
</evidence>
<dbReference type="InterPro" id="IPR050549">
    <property type="entry name" value="MFS_Trehalose_Transporter"/>
</dbReference>
<reference evidence="6 7" key="1">
    <citation type="submission" date="2021-06" db="EMBL/GenBank/DDBJ databases">
        <title>A haploid diamondback moth (Plutella xylostella L.) genome assembly resolves 31 chromosomes and identifies a diamide resistance mutation.</title>
        <authorList>
            <person name="Ward C.M."/>
            <person name="Perry K.D."/>
            <person name="Baker G."/>
            <person name="Powis K."/>
            <person name="Heckel D.G."/>
            <person name="Baxter S.W."/>
        </authorList>
    </citation>
    <scope>NUCLEOTIDE SEQUENCE [LARGE SCALE GENOMIC DNA]</scope>
    <source>
        <strain evidence="6 7">LV</strain>
        <tissue evidence="6">Single pupa</tissue>
    </source>
</reference>
<evidence type="ECO:0000256" key="4">
    <source>
        <dbReference type="ARBA" id="ARBA00023136"/>
    </source>
</evidence>
<gene>
    <name evidence="6" type="ORF">JYU34_019365</name>
</gene>
<protein>
    <recommendedName>
        <fullName evidence="8">Major facilitator superfamily (MFS) profile domain-containing protein</fullName>
    </recommendedName>
</protein>
<evidence type="ECO:0000256" key="2">
    <source>
        <dbReference type="ARBA" id="ARBA00022692"/>
    </source>
</evidence>